<evidence type="ECO:0000256" key="2">
    <source>
        <dbReference type="SAM" id="MobiDB-lite"/>
    </source>
</evidence>
<dbReference type="GO" id="GO:0005829">
    <property type="term" value="C:cytosol"/>
    <property type="evidence" value="ECO:0007669"/>
    <property type="project" value="GOC"/>
</dbReference>
<evidence type="ECO:0000313" key="4">
    <source>
        <dbReference type="Proteomes" id="UP000288216"/>
    </source>
</evidence>
<dbReference type="Proteomes" id="UP000288216">
    <property type="component" value="Unassembled WGS sequence"/>
</dbReference>
<dbReference type="PANTHER" id="PTHR35072:SF1">
    <property type="entry name" value="COILED-COIL DOMAIN-CONTAINING PROTEIN 91"/>
    <property type="match status" value="1"/>
</dbReference>
<dbReference type="GO" id="GO:0005802">
    <property type="term" value="C:trans-Golgi network"/>
    <property type="evidence" value="ECO:0007669"/>
    <property type="project" value="TreeGrafter"/>
</dbReference>
<accession>A0A401PZB1</accession>
<dbReference type="InterPro" id="IPR034592">
    <property type="entry name" value="CCDC91"/>
</dbReference>
<dbReference type="AlphaFoldDB" id="A0A401PZB1"/>
<dbReference type="PANTHER" id="PTHR35072">
    <property type="entry name" value="COILED-COIL DOMAIN-CONTAINING PROTEIN 91"/>
    <property type="match status" value="1"/>
</dbReference>
<keyword evidence="4" id="KW-1185">Reference proteome</keyword>
<evidence type="ECO:0000256" key="1">
    <source>
        <dbReference type="SAM" id="Coils"/>
    </source>
</evidence>
<organism evidence="3 4">
    <name type="scientific">Scyliorhinus torazame</name>
    <name type="common">Cloudy catshark</name>
    <name type="synonym">Catulus torazame</name>
    <dbReference type="NCBI Taxonomy" id="75743"/>
    <lineage>
        <taxon>Eukaryota</taxon>
        <taxon>Metazoa</taxon>
        <taxon>Chordata</taxon>
        <taxon>Craniata</taxon>
        <taxon>Vertebrata</taxon>
        <taxon>Chondrichthyes</taxon>
        <taxon>Elasmobranchii</taxon>
        <taxon>Galeomorphii</taxon>
        <taxon>Galeoidea</taxon>
        <taxon>Carcharhiniformes</taxon>
        <taxon>Scyliorhinidae</taxon>
        <taxon>Scyliorhinus</taxon>
    </lineage>
</organism>
<feature type="region of interest" description="Disordered" evidence="2">
    <location>
        <begin position="193"/>
        <end position="273"/>
    </location>
</feature>
<name>A0A401PZB1_SCYTO</name>
<protein>
    <submittedName>
        <fullName evidence="3">Uncharacterized protein</fullName>
    </submittedName>
</protein>
<comment type="caution">
    <text evidence="3">The sequence shown here is derived from an EMBL/GenBank/DDBJ whole genome shotgun (WGS) entry which is preliminary data.</text>
</comment>
<dbReference type="EMBL" id="BFAA01013123">
    <property type="protein sequence ID" value="GCB78475.1"/>
    <property type="molecule type" value="Genomic_DNA"/>
</dbReference>
<evidence type="ECO:0000313" key="3">
    <source>
        <dbReference type="EMBL" id="GCB78475.1"/>
    </source>
</evidence>
<gene>
    <name evidence="3" type="ORF">scyTo_0018609</name>
</gene>
<dbReference type="STRING" id="75743.A0A401PZB1"/>
<dbReference type="OrthoDB" id="6146069at2759"/>
<keyword evidence="1" id="KW-0175">Coiled coil</keyword>
<feature type="compositionally biased region" description="Low complexity" evidence="2">
    <location>
        <begin position="205"/>
        <end position="225"/>
    </location>
</feature>
<sequence>VKFKLIIKNDFTFQIQVQPSVDFAPVPTSSQEIDPQQSASADVLVGHVVPKETNKMEACYKESLENMEAKLSAAEEEKLRIKEELQEMFEKYSKLEEHLQEKKAEEISYEDHYNQLQEKHKLELEDLRKAGHDALSIIIEEFKALTKSAVQQQQEASKKQLQSAIENQMQKCEELLNTQDYVTVNQINQLYSSSKTNCPPDSVAESPEAIAEAPSPQQQSKLLPPCLGRDSPSELSSRPVPKPPAVHWPDDVVPSVDAALPPPPPLPAKKHSRRNQVMSQCVSFCYHSVKCS</sequence>
<feature type="coiled-coil region" evidence="1">
    <location>
        <begin position="57"/>
        <end position="119"/>
    </location>
</feature>
<reference evidence="3 4" key="1">
    <citation type="journal article" date="2018" name="Nat. Ecol. Evol.">
        <title>Shark genomes provide insights into elasmobranch evolution and the origin of vertebrates.</title>
        <authorList>
            <person name="Hara Y"/>
            <person name="Yamaguchi K"/>
            <person name="Onimaru K"/>
            <person name="Kadota M"/>
            <person name="Koyanagi M"/>
            <person name="Keeley SD"/>
            <person name="Tatsumi K"/>
            <person name="Tanaka K"/>
            <person name="Motone F"/>
            <person name="Kageyama Y"/>
            <person name="Nozu R"/>
            <person name="Adachi N"/>
            <person name="Nishimura O"/>
            <person name="Nakagawa R"/>
            <person name="Tanegashima C"/>
            <person name="Kiyatake I"/>
            <person name="Matsumoto R"/>
            <person name="Murakumo K"/>
            <person name="Nishida K"/>
            <person name="Terakita A"/>
            <person name="Kuratani S"/>
            <person name="Sato K"/>
            <person name="Hyodo S Kuraku.S."/>
        </authorList>
    </citation>
    <scope>NUCLEOTIDE SEQUENCE [LARGE SCALE GENOMIC DNA]</scope>
</reference>
<proteinExistence type="predicted"/>
<feature type="non-terminal residue" evidence="3">
    <location>
        <position position="1"/>
    </location>
</feature>
<dbReference type="GO" id="GO:0090160">
    <property type="term" value="P:Golgi to lysosome transport"/>
    <property type="evidence" value="ECO:0007669"/>
    <property type="project" value="TreeGrafter"/>
</dbReference>
<feature type="coiled-coil region" evidence="1">
    <location>
        <begin position="151"/>
        <end position="178"/>
    </location>
</feature>